<accession>U5U304</accession>
<feature type="non-terminal residue" evidence="3">
    <location>
        <position position="294"/>
    </location>
</feature>
<dbReference type="Gene3D" id="2.40.10.10">
    <property type="entry name" value="Trypsin-like serine proteases"/>
    <property type="match status" value="1"/>
</dbReference>
<dbReference type="SMART" id="SM00020">
    <property type="entry name" value="Tryp_SPc"/>
    <property type="match status" value="1"/>
</dbReference>
<dbReference type="PROSITE" id="PS50240">
    <property type="entry name" value="TRYPSIN_DOM"/>
    <property type="match status" value="1"/>
</dbReference>
<dbReference type="CDD" id="cd00190">
    <property type="entry name" value="Tryp_SPc"/>
    <property type="match status" value="1"/>
</dbReference>
<evidence type="ECO:0000313" key="3">
    <source>
        <dbReference type="EMBL" id="AGZ15719.1"/>
    </source>
</evidence>
<dbReference type="PRINTS" id="PR00722">
    <property type="entry name" value="CHYMOTRYPSIN"/>
</dbReference>
<proteinExistence type="evidence at transcript level"/>
<sequence length="294" mass="32427">IGYTKHLFTLCEYSSDFSECGISDFEPNLDNVPKMNIGTNHVYKGQFVVDDKAFPWVVQLLVGTTFCTGTIIGPRHFLTAKHCIHHKKNSKDQIVIGYGTANSTNLQQLRDVVSVKLHPKGNEAAAQIKRHKHQQEQLNAYDLAIIEVKHPITFTENTRPICLIEFGSKDLSQFIVAGWGYTQPWCQKNPTPKNSDQLMYGKMRIGSPENCQTSVKSQSPSLAEYICVEPEPSIIEKGDSGGPLMGKIGKTNGWVQVGVASITTCYDSDPALTKGLTSKYAPIDCAFVENATNG</sequence>
<dbReference type="Pfam" id="PF00089">
    <property type="entry name" value="Trypsin"/>
    <property type="match status" value="1"/>
</dbReference>
<dbReference type="AlphaFoldDB" id="U5U304"/>
<name>U5U304_HETAV</name>
<dbReference type="PANTHER" id="PTHR24250">
    <property type="entry name" value="CHYMOTRYPSIN-RELATED"/>
    <property type="match status" value="1"/>
</dbReference>
<keyword evidence="1" id="KW-1015">Disulfide bond</keyword>
<dbReference type="InterPro" id="IPR009003">
    <property type="entry name" value="Peptidase_S1_PA"/>
</dbReference>
<feature type="non-terminal residue" evidence="3">
    <location>
        <position position="1"/>
    </location>
</feature>
<protein>
    <submittedName>
        <fullName evidence="3">Serine proteinase-l</fullName>
    </submittedName>
</protein>
<dbReference type="InterPro" id="IPR001314">
    <property type="entry name" value="Peptidase_S1A"/>
</dbReference>
<dbReference type="InterPro" id="IPR043504">
    <property type="entry name" value="Peptidase_S1_PA_chymotrypsin"/>
</dbReference>
<reference evidence="3" key="1">
    <citation type="submission" date="2013-07" db="EMBL/GenBank/DDBJ databases">
        <authorList>
            <person name="Prasad G.N.V."/>
            <person name="Kumar M."/>
            <person name="Rao U."/>
        </authorList>
    </citation>
    <scope>NUCLEOTIDE SEQUENCE</scope>
</reference>
<organism evidence="3">
    <name type="scientific">Heterodera avenae</name>
    <name type="common">Cereal cyst nematode worm</name>
    <dbReference type="NCBI Taxonomy" id="34510"/>
    <lineage>
        <taxon>Eukaryota</taxon>
        <taxon>Metazoa</taxon>
        <taxon>Ecdysozoa</taxon>
        <taxon>Nematoda</taxon>
        <taxon>Chromadorea</taxon>
        <taxon>Rhabditida</taxon>
        <taxon>Tylenchina</taxon>
        <taxon>Tylenchomorpha</taxon>
        <taxon>Tylenchoidea</taxon>
        <taxon>Heteroderidae</taxon>
        <taxon>Heteroderinae</taxon>
        <taxon>Heterodera</taxon>
    </lineage>
</organism>
<dbReference type="EMBL" id="KF384129">
    <property type="protein sequence ID" value="AGZ15719.1"/>
    <property type="molecule type" value="mRNA"/>
</dbReference>
<dbReference type="GO" id="GO:0006508">
    <property type="term" value="P:proteolysis"/>
    <property type="evidence" value="ECO:0007669"/>
    <property type="project" value="InterPro"/>
</dbReference>
<dbReference type="GO" id="GO:0004252">
    <property type="term" value="F:serine-type endopeptidase activity"/>
    <property type="evidence" value="ECO:0007669"/>
    <property type="project" value="InterPro"/>
</dbReference>
<feature type="domain" description="Peptidase S1" evidence="2">
    <location>
        <begin position="42"/>
        <end position="289"/>
    </location>
</feature>
<dbReference type="PANTHER" id="PTHR24250:SF27">
    <property type="entry name" value="ELASTASE 2 LIKE"/>
    <property type="match status" value="1"/>
</dbReference>
<evidence type="ECO:0000256" key="1">
    <source>
        <dbReference type="ARBA" id="ARBA00023157"/>
    </source>
</evidence>
<evidence type="ECO:0000259" key="2">
    <source>
        <dbReference type="PROSITE" id="PS50240"/>
    </source>
</evidence>
<dbReference type="SUPFAM" id="SSF50494">
    <property type="entry name" value="Trypsin-like serine proteases"/>
    <property type="match status" value="1"/>
</dbReference>
<dbReference type="InterPro" id="IPR001254">
    <property type="entry name" value="Trypsin_dom"/>
</dbReference>